<accession>A0A0F8Z4I9</accession>
<evidence type="ECO:0000313" key="1">
    <source>
        <dbReference type="EMBL" id="KKK88707.1"/>
    </source>
</evidence>
<sequence length="115" mass="13520">MQVMELIPENWSFVMGRQNTVRRGFKWADLVPNESIRFECKDGRIQSAIVKRVTKAEFRDLTDEECSENHAYNGRDDLFAALERAYGVFDMYAPVTLIEFYIDFMDSVQPEREPK</sequence>
<gene>
    <name evidence="1" type="ORF">LCGC14_2740460</name>
</gene>
<dbReference type="AlphaFoldDB" id="A0A0F8Z4I9"/>
<organism evidence="1">
    <name type="scientific">marine sediment metagenome</name>
    <dbReference type="NCBI Taxonomy" id="412755"/>
    <lineage>
        <taxon>unclassified sequences</taxon>
        <taxon>metagenomes</taxon>
        <taxon>ecological metagenomes</taxon>
    </lineage>
</organism>
<reference evidence="1" key="1">
    <citation type="journal article" date="2015" name="Nature">
        <title>Complex archaea that bridge the gap between prokaryotes and eukaryotes.</title>
        <authorList>
            <person name="Spang A."/>
            <person name="Saw J.H."/>
            <person name="Jorgensen S.L."/>
            <person name="Zaremba-Niedzwiedzka K."/>
            <person name="Martijn J."/>
            <person name="Lind A.E."/>
            <person name="van Eijk R."/>
            <person name="Schleper C."/>
            <person name="Guy L."/>
            <person name="Ettema T.J."/>
        </authorList>
    </citation>
    <scope>NUCLEOTIDE SEQUENCE</scope>
</reference>
<dbReference type="EMBL" id="LAZR01049837">
    <property type="protein sequence ID" value="KKK88707.1"/>
    <property type="molecule type" value="Genomic_DNA"/>
</dbReference>
<comment type="caution">
    <text evidence="1">The sequence shown here is derived from an EMBL/GenBank/DDBJ whole genome shotgun (WGS) entry which is preliminary data.</text>
</comment>
<proteinExistence type="predicted"/>
<name>A0A0F8Z4I9_9ZZZZ</name>
<protein>
    <recommendedName>
        <fullName evidence="2">ASCH domain-containing protein</fullName>
    </recommendedName>
</protein>
<evidence type="ECO:0008006" key="2">
    <source>
        <dbReference type="Google" id="ProtNLM"/>
    </source>
</evidence>